<feature type="compositionally biased region" description="Low complexity" evidence="7">
    <location>
        <begin position="20"/>
        <end position="43"/>
    </location>
</feature>
<evidence type="ECO:0000256" key="1">
    <source>
        <dbReference type="ARBA" id="ARBA00000885"/>
    </source>
</evidence>
<feature type="region of interest" description="Disordered" evidence="7">
    <location>
        <begin position="265"/>
        <end position="316"/>
    </location>
</feature>
<evidence type="ECO:0000256" key="2">
    <source>
        <dbReference type="ARBA" id="ARBA00004906"/>
    </source>
</evidence>
<dbReference type="RefSeq" id="XP_009526817.1">
    <property type="nucleotide sequence ID" value="XM_009528522.1"/>
</dbReference>
<feature type="region of interest" description="Disordered" evidence="7">
    <location>
        <begin position="996"/>
        <end position="1022"/>
    </location>
</feature>
<dbReference type="GO" id="GO:0005737">
    <property type="term" value="C:cytoplasm"/>
    <property type="evidence" value="ECO:0007669"/>
    <property type="project" value="TreeGrafter"/>
</dbReference>
<dbReference type="InterPro" id="IPR050409">
    <property type="entry name" value="E3_ubiq-protein_ligase"/>
</dbReference>
<protein>
    <recommendedName>
        <fullName evidence="3">HECT-type E3 ubiquitin transferase</fullName>
        <ecNumber evidence="3">2.3.2.26</ecNumber>
    </recommendedName>
</protein>
<name>G4ZJ95_PHYSP</name>
<dbReference type="InterPro" id="IPR036770">
    <property type="entry name" value="Ankyrin_rpt-contain_sf"/>
</dbReference>
<comment type="catalytic activity">
    <reaction evidence="1">
        <text>S-ubiquitinyl-[E2 ubiquitin-conjugating enzyme]-L-cysteine + [acceptor protein]-L-lysine = [E2 ubiquitin-conjugating enzyme]-L-cysteine + N(6)-ubiquitinyl-[acceptor protein]-L-lysine.</text>
        <dbReference type="EC" id="2.3.2.26"/>
    </reaction>
</comment>
<keyword evidence="5 6" id="KW-0833">Ubl conjugation pathway</keyword>
<dbReference type="GO" id="GO:0061630">
    <property type="term" value="F:ubiquitin protein ligase activity"/>
    <property type="evidence" value="ECO:0007669"/>
    <property type="project" value="UniProtKB-EC"/>
</dbReference>
<keyword evidence="10" id="KW-1185">Reference proteome</keyword>
<dbReference type="Gene3D" id="3.90.1750.10">
    <property type="entry name" value="Hect, E3 ligase catalytic domains"/>
    <property type="match status" value="2"/>
</dbReference>
<evidence type="ECO:0000256" key="4">
    <source>
        <dbReference type="ARBA" id="ARBA00022679"/>
    </source>
</evidence>
<dbReference type="Gene3D" id="1.25.40.20">
    <property type="entry name" value="Ankyrin repeat-containing domain"/>
    <property type="match status" value="1"/>
</dbReference>
<dbReference type="Proteomes" id="UP000002640">
    <property type="component" value="Unassembled WGS sequence"/>
</dbReference>
<dbReference type="GO" id="GO:0006511">
    <property type="term" value="P:ubiquitin-dependent protein catabolic process"/>
    <property type="evidence" value="ECO:0007669"/>
    <property type="project" value="TreeGrafter"/>
</dbReference>
<dbReference type="STRING" id="1094619.G4ZJ95"/>
<sequence>MASTSTSARGRRRPRRPRAAKPTTTTTNSSGATSTSTGVPSASKSEPSVASQLVAAIRRDDFPAFSSLLQTPELDVNRRMPQGDAPLVEACRYARLDMVAALLAAPQASANVASTNRSANRVGLTPLVAACMALAPQVVALLLAQSQKRVNLLKAYGRVNAATVCLLFCVANGRSDAQNDAALQILKQLLDYEQQRGQLKALLDARPDKLNGLVHVAAGLGNWKALQLLRGFGADFSARNAAEHSALHVVELNAFQARSLQFCEPPRQEADAGRGKGRGRGKKQRQKKQEEEKEEEQQQEQQSEADKQTFTRSRPDRAVEAFHVTRTVLELTKDSGVGSVFSRKGDEGVRGLYIKSLLLAEVGLVPILNEIAQMPDAQKEKAVYTDGLMYTVASVYPLSVKNAKEYQSLWRRALDKQSSGNLDVKTAALGDEEEKKSVPRVLELSHEAFKMILNGMLSYNSLSRRVKVWSLILMHLLDPYADGAPLTADKRPIMEECGQLQFFERITEMLYRSGTKLAFCIFDRTDIDEDESYDEEIEFHLLISLVELFLQFFAPYARTIRSGDNAKELGIGESFQQAIKPVKQLWSLVNAALRSLDDAIATPQRFSLLLHLLQVFEQLEAAFVVDENATLTKLFKIMDRFVKKEAKKKRVKMFVAEQTQLLQTIATSFPIPSTFTDEVIPLKNSVDVLIRSDPKVLGMDLYAFASIPGLIRLEHKVDYLAMLAEERNGSVSVSISRASEANYVDFILQQILSTSASNLKGEMNITLINEPGVGVGVTREFFQIVQRYFFSTGNSQVQGSVAKPAPHVLEIGAQWLQLARSQSPRNGSSNKKCGDTDTGSRAKRGRPTRTGGFVELFPLFEFVDKQRRGVLTIALRPAYVSKQVIEAKRKDKSLSLTQKDLLVDSNEVDALKKVYLCIGRLMGLAIRNHQPLAADFPLVFWRFMMRDGTLSWEDYCENSDMFKRSLQFVLDHDFDAEPLDVRFEYTIHVVVVDEEADAKQKEPREESTAATEDAGCAPSHSPVTTSMEMELQKGMGEVEVTNANKAQYVLLRAQQHFFGNELVYYQKIRDGFADTIVKSDLKLFRSEELRRLVRGERTIDFEGLKKNVIYSRGMSPSRGVIQHFWEIAESFDQETRSKLLTFWSGSPLPPVFGFESKYRSMNADTACWYIDVDTRMQASFCPMANTCDRRLILPDYPTSAALKEKLLVALEHGSVGYDRM</sequence>
<proteinExistence type="predicted"/>
<evidence type="ECO:0000256" key="5">
    <source>
        <dbReference type="ARBA" id="ARBA00022786"/>
    </source>
</evidence>
<accession>G4ZJ95</accession>
<feature type="compositionally biased region" description="Basic residues" evidence="7">
    <location>
        <begin position="9"/>
        <end position="19"/>
    </location>
</feature>
<dbReference type="KEGG" id="psoj:PHYSODRAFT_360572"/>
<feature type="region of interest" description="Disordered" evidence="7">
    <location>
        <begin position="821"/>
        <end position="847"/>
    </location>
</feature>
<dbReference type="PANTHER" id="PTHR11254">
    <property type="entry name" value="HECT DOMAIN UBIQUITIN-PROTEIN LIGASE"/>
    <property type="match status" value="1"/>
</dbReference>
<evidence type="ECO:0000313" key="10">
    <source>
        <dbReference type="Proteomes" id="UP000002640"/>
    </source>
</evidence>
<feature type="region of interest" description="Disordered" evidence="7">
    <location>
        <begin position="1"/>
        <end position="46"/>
    </location>
</feature>
<feature type="compositionally biased region" description="Basic and acidic residues" evidence="7">
    <location>
        <begin position="304"/>
        <end position="316"/>
    </location>
</feature>
<evidence type="ECO:0000313" key="9">
    <source>
        <dbReference type="EMBL" id="EGZ17759.1"/>
    </source>
</evidence>
<feature type="compositionally biased region" description="Basic and acidic residues" evidence="7">
    <location>
        <begin position="997"/>
        <end position="1007"/>
    </location>
</feature>
<dbReference type="InterPro" id="IPR035983">
    <property type="entry name" value="Hect_E3_ubiquitin_ligase"/>
</dbReference>
<feature type="domain" description="HECT" evidence="8">
    <location>
        <begin position="918"/>
        <end position="1220"/>
    </location>
</feature>
<reference evidence="9 10" key="1">
    <citation type="journal article" date="2006" name="Science">
        <title>Phytophthora genome sequences uncover evolutionary origins and mechanisms of pathogenesis.</title>
        <authorList>
            <person name="Tyler B.M."/>
            <person name="Tripathy S."/>
            <person name="Zhang X."/>
            <person name="Dehal P."/>
            <person name="Jiang R.H."/>
            <person name="Aerts A."/>
            <person name="Arredondo F.D."/>
            <person name="Baxter L."/>
            <person name="Bensasson D."/>
            <person name="Beynon J.L."/>
            <person name="Chapman J."/>
            <person name="Damasceno C.M."/>
            <person name="Dorrance A.E."/>
            <person name="Dou D."/>
            <person name="Dickerman A.W."/>
            <person name="Dubchak I.L."/>
            <person name="Garbelotto M."/>
            <person name="Gijzen M."/>
            <person name="Gordon S.G."/>
            <person name="Govers F."/>
            <person name="Grunwald N.J."/>
            <person name="Huang W."/>
            <person name="Ivors K.L."/>
            <person name="Jones R.W."/>
            <person name="Kamoun S."/>
            <person name="Krampis K."/>
            <person name="Lamour K.H."/>
            <person name="Lee M.K."/>
            <person name="McDonald W.H."/>
            <person name="Medina M."/>
            <person name="Meijer H.J."/>
            <person name="Nordberg E.K."/>
            <person name="Maclean D.J."/>
            <person name="Ospina-Giraldo M.D."/>
            <person name="Morris P.F."/>
            <person name="Phuntumart V."/>
            <person name="Putnam N.H."/>
            <person name="Rash S."/>
            <person name="Rose J.K."/>
            <person name="Sakihama Y."/>
            <person name="Salamov A.A."/>
            <person name="Savidor A."/>
            <person name="Scheuring C.F."/>
            <person name="Smith B.M."/>
            <person name="Sobral B.W."/>
            <person name="Terry A."/>
            <person name="Torto-Alalibo T.A."/>
            <person name="Win J."/>
            <person name="Xu Z."/>
            <person name="Zhang H."/>
            <person name="Grigoriev I.V."/>
            <person name="Rokhsar D.S."/>
            <person name="Boore J.L."/>
        </authorList>
    </citation>
    <scope>NUCLEOTIDE SEQUENCE [LARGE SCALE GENOMIC DNA]</scope>
    <source>
        <strain evidence="9 10">P6497</strain>
    </source>
</reference>
<dbReference type="SUPFAM" id="SSF48403">
    <property type="entry name" value="Ankyrin repeat"/>
    <property type="match status" value="1"/>
</dbReference>
<gene>
    <name evidence="9" type="ORF">PHYSODRAFT_360572</name>
</gene>
<keyword evidence="4" id="KW-0808">Transferase</keyword>
<evidence type="ECO:0000259" key="8">
    <source>
        <dbReference type="PROSITE" id="PS50237"/>
    </source>
</evidence>
<evidence type="ECO:0000256" key="6">
    <source>
        <dbReference type="PROSITE-ProRule" id="PRU00104"/>
    </source>
</evidence>
<evidence type="ECO:0000256" key="3">
    <source>
        <dbReference type="ARBA" id="ARBA00012485"/>
    </source>
</evidence>
<comment type="pathway">
    <text evidence="2">Protein modification; protein ubiquitination.</text>
</comment>
<dbReference type="PROSITE" id="PS50237">
    <property type="entry name" value="HECT"/>
    <property type="match status" value="1"/>
</dbReference>
<dbReference type="SMR" id="G4ZJ95"/>
<organism evidence="9 10">
    <name type="scientific">Phytophthora sojae (strain P6497)</name>
    <name type="common">Soybean stem and root rot agent</name>
    <name type="synonym">Phytophthora megasperma f. sp. glycines</name>
    <dbReference type="NCBI Taxonomy" id="1094619"/>
    <lineage>
        <taxon>Eukaryota</taxon>
        <taxon>Sar</taxon>
        <taxon>Stramenopiles</taxon>
        <taxon>Oomycota</taxon>
        <taxon>Peronosporomycetes</taxon>
        <taxon>Peronosporales</taxon>
        <taxon>Peronosporaceae</taxon>
        <taxon>Phytophthora</taxon>
    </lineage>
</organism>
<dbReference type="Gene3D" id="3.30.2410.10">
    <property type="entry name" value="Hect, E3 ligase catalytic domain"/>
    <property type="match status" value="1"/>
</dbReference>
<feature type="compositionally biased region" description="Basic residues" evidence="7">
    <location>
        <begin position="275"/>
        <end position="286"/>
    </location>
</feature>
<dbReference type="AlphaFoldDB" id="G4ZJ95"/>
<dbReference type="PANTHER" id="PTHR11254:SF444">
    <property type="entry name" value="HECT DOMAIN CONTAINING UBIQUITIN LIGASE"/>
    <property type="match status" value="1"/>
</dbReference>
<dbReference type="EC" id="2.3.2.26" evidence="3"/>
<dbReference type="SUPFAM" id="SSF56204">
    <property type="entry name" value="Hect, E3 ligase catalytic domain"/>
    <property type="match status" value="1"/>
</dbReference>
<dbReference type="InterPro" id="IPR000569">
    <property type="entry name" value="HECT_dom"/>
</dbReference>
<dbReference type="OMA" id="MDLYAFA"/>
<evidence type="ECO:0000256" key="7">
    <source>
        <dbReference type="SAM" id="MobiDB-lite"/>
    </source>
</evidence>
<dbReference type="GeneID" id="20650126"/>
<dbReference type="Gene3D" id="3.30.2160.10">
    <property type="entry name" value="Hect, E3 ligase catalytic domain"/>
    <property type="match status" value="1"/>
</dbReference>
<dbReference type="SMART" id="SM00119">
    <property type="entry name" value="HECTc"/>
    <property type="match status" value="1"/>
</dbReference>
<feature type="active site" description="Glycyl thioester intermediate" evidence="6">
    <location>
        <position position="1187"/>
    </location>
</feature>
<dbReference type="Pfam" id="PF00632">
    <property type="entry name" value="HECT"/>
    <property type="match status" value="1"/>
</dbReference>
<feature type="compositionally biased region" description="Polar residues" evidence="7">
    <location>
        <begin position="821"/>
        <end position="831"/>
    </location>
</feature>
<dbReference type="GO" id="GO:0016567">
    <property type="term" value="P:protein ubiquitination"/>
    <property type="evidence" value="ECO:0007669"/>
    <property type="project" value="TreeGrafter"/>
</dbReference>
<dbReference type="InParanoid" id="G4ZJ95"/>
<dbReference type="EMBL" id="JH159154">
    <property type="protein sequence ID" value="EGZ17759.1"/>
    <property type="molecule type" value="Genomic_DNA"/>
</dbReference>